<dbReference type="InterPro" id="IPR004087">
    <property type="entry name" value="KH_dom"/>
</dbReference>
<dbReference type="InterPro" id="IPR036612">
    <property type="entry name" value="KH_dom_type_1_sf"/>
</dbReference>
<dbReference type="InterPro" id="IPR008162">
    <property type="entry name" value="Pyrophosphatase"/>
</dbReference>
<dbReference type="AlphaFoldDB" id="A0A7J6LIC1"/>
<dbReference type="GO" id="GO:0005737">
    <property type="term" value="C:cytoplasm"/>
    <property type="evidence" value="ECO:0007669"/>
    <property type="project" value="InterPro"/>
</dbReference>
<dbReference type="SMART" id="SM00322">
    <property type="entry name" value="KH"/>
    <property type="match status" value="3"/>
</dbReference>
<feature type="region of interest" description="Disordered" evidence="8">
    <location>
        <begin position="254"/>
        <end position="286"/>
    </location>
</feature>
<evidence type="ECO:0000313" key="11">
    <source>
        <dbReference type="Proteomes" id="UP000570595"/>
    </source>
</evidence>
<proteinExistence type="inferred from homology"/>
<gene>
    <name evidence="10" type="ORF">FOZ61_005188</name>
</gene>
<dbReference type="InterPro" id="IPR004088">
    <property type="entry name" value="KH_dom_type_1"/>
</dbReference>
<dbReference type="EC" id="3.6.1.1" evidence="3"/>
<evidence type="ECO:0000256" key="2">
    <source>
        <dbReference type="ARBA" id="ARBA00006220"/>
    </source>
</evidence>
<comment type="cofactor">
    <cofactor evidence="1">
        <name>Mg(2+)</name>
        <dbReference type="ChEBI" id="CHEBI:18420"/>
    </cofactor>
</comment>
<dbReference type="GO" id="GO:0006796">
    <property type="term" value="P:phosphate-containing compound metabolic process"/>
    <property type="evidence" value="ECO:0007669"/>
    <property type="project" value="InterPro"/>
</dbReference>
<feature type="compositionally biased region" description="Low complexity" evidence="8">
    <location>
        <begin position="837"/>
        <end position="858"/>
    </location>
</feature>
<dbReference type="SUPFAM" id="SSF50324">
    <property type="entry name" value="Inorganic pyrophosphatase"/>
    <property type="match status" value="1"/>
</dbReference>
<dbReference type="PANTHER" id="PTHR10286">
    <property type="entry name" value="INORGANIC PYROPHOSPHATASE"/>
    <property type="match status" value="1"/>
</dbReference>
<feature type="domain" description="K Homology" evidence="9">
    <location>
        <begin position="100"/>
        <end position="170"/>
    </location>
</feature>
<organism evidence="10 11">
    <name type="scientific">Perkinsus olseni</name>
    <name type="common">Perkinsus atlanticus</name>
    <dbReference type="NCBI Taxonomy" id="32597"/>
    <lineage>
        <taxon>Eukaryota</taxon>
        <taxon>Sar</taxon>
        <taxon>Alveolata</taxon>
        <taxon>Perkinsozoa</taxon>
        <taxon>Perkinsea</taxon>
        <taxon>Perkinsida</taxon>
        <taxon>Perkinsidae</taxon>
        <taxon>Perkinsus</taxon>
    </lineage>
</organism>
<dbReference type="OrthoDB" id="1608002at2759"/>
<evidence type="ECO:0000313" key="10">
    <source>
        <dbReference type="EMBL" id="KAF4658903.1"/>
    </source>
</evidence>
<evidence type="ECO:0000256" key="4">
    <source>
        <dbReference type="ARBA" id="ARBA00022723"/>
    </source>
</evidence>
<sequence>MSAPPIPSSFSRPTESANPMERVIEVPQKAVGKAIGKGGDSIKRIRNETGARVEVDQSTKEQGFSRFVVTAPHMDQVERAVEQLNEIIRSCESCDFLRPGDTERRVPLPEDKVGDVIGPRACVLDELKRRSGCRMDVVVKVPVGEMKYARIVGPPEACAIGAFLVNEVVNGNFDVGGVIRKYSERTGQQLFNPDHDMRRKGGGPGGVPGGKGNFGKGNFGTPERYQNPRNYADMGGPNFRTSPYGGGKGAGSRFGDGMGPQGHWSRPCENPGRNWQSIPPPPLPAGGYGSQGVGNYAGKTAVGHGMMASNAILKFKIPTFAYDKVMGVENDVLRRISRETSSQISELAGRDEIGQATLLLEAASQAAVDSAIRELEEVIFTCEKPIPGPGESQEFLPMYAADAAKMEGYRSSVIDDLKKRSGCRMEVTLARPDADADDNMLTIVGSAEQSHLDAAHFSGSPFTISSGISVLNQSIPAFRVERFLVVSTSCLWLSVFLEFIFKPMLSTSSLLSRPSFAFVTARALWRPLAARCLSTASSPSLPTYSVRTEGQTLTDKYRVFITGEAGSVVSPWHDIPLWSRPGEKWKETGLHCNYIAEIQHGMRAKFEVATKEPHNPIRQDTKSDGKLRFYGKEPCFNYGALPQTWEDPSAQDAETKLYGDRDPLDLVELSEAPLPTGTLTEVKILGCFCLLDQGEVDWKVLAINTGDAWSKRLGSLDDVEKYMPGRVEEVMHWFKTYKMLEGKPENEIGYGGQALPLERAFEVITTAHRQWGELVKGVSKEIVGASSALRSLPGQLFYSAAFVKKSNNKYTVPFCNMYFHSNSPVASSSLPRRRTDPTTATFTPSSASSLPSETPSTSHVPFIGPKLPPVASVQGPGLSQRGFVPEVAFCSDLSELTRSAEILYVSGLGPLVEIIPASPPVDLGYIMTRLGAALRRILVVSPSWMIPNGGPIQVDRAVALLQSDTELSDFVMEGSASVKPYHPCIDEEHTIEICKSFQAKDGSSGCCALIAYRDAVRVLRDEKKNRVLMIKRAGRLGMDNSVTIKYFIEAVLGDSGCVKHVLMLPCKVASCQSRLSNSSDLSLTMAPEMGFLVFTDDFSPLRALGLTVNGELIVKPGVSLRLEMYSGCDFARRDTVG</sequence>
<evidence type="ECO:0000256" key="8">
    <source>
        <dbReference type="SAM" id="MobiDB-lite"/>
    </source>
</evidence>
<dbReference type="Gene3D" id="3.90.80.10">
    <property type="entry name" value="Inorganic pyrophosphatase"/>
    <property type="match status" value="1"/>
</dbReference>
<dbReference type="Gene3D" id="3.30.1370.10">
    <property type="entry name" value="K Homology domain, type 1"/>
    <property type="match status" value="2"/>
</dbReference>
<accession>A0A7J6LIC1</accession>
<evidence type="ECO:0000256" key="3">
    <source>
        <dbReference type="ARBA" id="ARBA00012146"/>
    </source>
</evidence>
<evidence type="ECO:0000256" key="6">
    <source>
        <dbReference type="ARBA" id="ARBA00022842"/>
    </source>
</evidence>
<evidence type="ECO:0000256" key="1">
    <source>
        <dbReference type="ARBA" id="ARBA00001946"/>
    </source>
</evidence>
<keyword evidence="5" id="KW-0378">Hydrolase</keyword>
<comment type="similarity">
    <text evidence="2">Belongs to the PPase family.</text>
</comment>
<comment type="caution">
    <text evidence="10">The sequence shown here is derived from an EMBL/GenBank/DDBJ whole genome shotgun (WGS) entry which is preliminary data.</text>
</comment>
<dbReference type="Proteomes" id="UP000570595">
    <property type="component" value="Unassembled WGS sequence"/>
</dbReference>
<name>A0A7J6LIC1_PEROL</name>
<dbReference type="CDD" id="cd00105">
    <property type="entry name" value="KH-I"/>
    <property type="match status" value="1"/>
</dbReference>
<dbReference type="Pfam" id="PF00719">
    <property type="entry name" value="Pyrophosphatase"/>
    <property type="match status" value="1"/>
</dbReference>
<dbReference type="Pfam" id="PF00013">
    <property type="entry name" value="KH_1"/>
    <property type="match status" value="2"/>
</dbReference>
<evidence type="ECO:0000259" key="9">
    <source>
        <dbReference type="SMART" id="SM00322"/>
    </source>
</evidence>
<keyword evidence="6" id="KW-0460">Magnesium</keyword>
<dbReference type="GO" id="GO:0000287">
    <property type="term" value="F:magnesium ion binding"/>
    <property type="evidence" value="ECO:0007669"/>
    <property type="project" value="InterPro"/>
</dbReference>
<feature type="compositionally biased region" description="Polar residues" evidence="8">
    <location>
        <begin position="8"/>
        <end position="17"/>
    </location>
</feature>
<dbReference type="GO" id="GO:0003723">
    <property type="term" value="F:RNA binding"/>
    <property type="evidence" value="ECO:0007669"/>
    <property type="project" value="UniProtKB-UniRule"/>
</dbReference>
<evidence type="ECO:0000256" key="5">
    <source>
        <dbReference type="ARBA" id="ARBA00022801"/>
    </source>
</evidence>
<evidence type="ECO:0000256" key="7">
    <source>
        <dbReference type="PROSITE-ProRule" id="PRU00117"/>
    </source>
</evidence>
<keyword evidence="7" id="KW-0694">RNA-binding</keyword>
<dbReference type="PROSITE" id="PS50084">
    <property type="entry name" value="KH_TYPE_1"/>
    <property type="match status" value="2"/>
</dbReference>
<feature type="compositionally biased region" description="Gly residues" evidence="8">
    <location>
        <begin position="202"/>
        <end position="218"/>
    </location>
</feature>
<feature type="domain" description="K Homology" evidence="9">
    <location>
        <begin position="309"/>
        <end position="380"/>
    </location>
</feature>
<dbReference type="EMBL" id="JABAHT010000290">
    <property type="protein sequence ID" value="KAF4658903.1"/>
    <property type="molecule type" value="Genomic_DNA"/>
</dbReference>
<dbReference type="InterPro" id="IPR036649">
    <property type="entry name" value="Pyrophosphatase_sf"/>
</dbReference>
<feature type="region of interest" description="Disordered" evidence="8">
    <location>
        <begin position="1"/>
        <end position="20"/>
    </location>
</feature>
<feature type="region of interest" description="Disordered" evidence="8">
    <location>
        <begin position="190"/>
        <end position="226"/>
    </location>
</feature>
<feature type="region of interest" description="Disordered" evidence="8">
    <location>
        <begin position="825"/>
        <end position="858"/>
    </location>
</feature>
<feature type="domain" description="K Homology" evidence="9">
    <location>
        <begin position="18"/>
        <end position="89"/>
    </location>
</feature>
<keyword evidence="4" id="KW-0479">Metal-binding</keyword>
<reference evidence="10 11" key="1">
    <citation type="submission" date="2020-04" db="EMBL/GenBank/DDBJ databases">
        <title>Perkinsus olseni comparative genomics.</title>
        <authorList>
            <person name="Bogema D.R."/>
        </authorList>
    </citation>
    <scope>NUCLEOTIDE SEQUENCE [LARGE SCALE GENOMIC DNA]</scope>
    <source>
        <strain evidence="10">ATCC PRA-179</strain>
    </source>
</reference>
<dbReference type="SUPFAM" id="SSF54791">
    <property type="entry name" value="Eukaryotic type KH-domain (KH-domain type I)"/>
    <property type="match status" value="2"/>
</dbReference>
<dbReference type="GO" id="GO:0004427">
    <property type="term" value="F:inorganic diphosphate phosphatase activity"/>
    <property type="evidence" value="ECO:0007669"/>
    <property type="project" value="UniProtKB-EC"/>
</dbReference>
<protein>
    <recommendedName>
        <fullName evidence="3">inorganic diphosphatase</fullName>
        <ecNumber evidence="3">3.6.1.1</ecNumber>
    </recommendedName>
</protein>